<dbReference type="PANTHER" id="PTHR13393:SF0">
    <property type="entry name" value="RNA N6-ADENOSINE-METHYLTRANSFERASE METTL16"/>
    <property type="match status" value="1"/>
</dbReference>
<keyword evidence="8" id="KW-1185">Reference proteome</keyword>
<dbReference type="GO" id="GO:0008168">
    <property type="term" value="F:methyltransferase activity"/>
    <property type="evidence" value="ECO:0007669"/>
    <property type="project" value="UniProtKB-KW"/>
</dbReference>
<dbReference type="FunFam" id="3.40.50.150:FF:000261">
    <property type="entry name" value="U6 small nuclear RNA (adenine-(43)-N(6))-methyltransferase"/>
    <property type="match status" value="1"/>
</dbReference>
<keyword evidence="2" id="KW-0489">Methyltransferase</keyword>
<evidence type="ECO:0000256" key="5">
    <source>
        <dbReference type="PIRSR" id="PIRSR037350-1"/>
    </source>
</evidence>
<comment type="similarity">
    <text evidence="1">Belongs to the methyltransferase superfamily. METTL16/RlmF family.</text>
</comment>
<feature type="binding site" evidence="5">
    <location>
        <position position="203"/>
    </location>
    <ligand>
        <name>S-adenosyl-L-methionine</name>
        <dbReference type="ChEBI" id="CHEBI:59789"/>
    </ligand>
</feature>
<dbReference type="Pfam" id="PF05971">
    <property type="entry name" value="Methyltransf_10"/>
    <property type="match status" value="3"/>
</dbReference>
<dbReference type="PIRSF" id="PIRSF037350">
    <property type="entry name" value="Mtase_ZK1128_prd"/>
    <property type="match status" value="1"/>
</dbReference>
<dbReference type="AlphaFoldDB" id="A0A5J9VDX0"/>
<reference evidence="7 8" key="1">
    <citation type="journal article" date="2019" name="Sci. Rep.">
        <title>A high-quality genome of Eragrostis curvula grass provides insights into Poaceae evolution and supports new strategies to enhance forage quality.</title>
        <authorList>
            <person name="Carballo J."/>
            <person name="Santos B.A.C.M."/>
            <person name="Zappacosta D."/>
            <person name="Garbus I."/>
            <person name="Selva J.P."/>
            <person name="Gallo C.A."/>
            <person name="Diaz A."/>
            <person name="Albertini E."/>
            <person name="Caccamo M."/>
            <person name="Echenique V."/>
        </authorList>
    </citation>
    <scope>NUCLEOTIDE SEQUENCE [LARGE SCALE GENOMIC DNA]</scope>
    <source>
        <strain evidence="8">cv. Victoria</strain>
        <tissue evidence="7">Leaf</tissue>
    </source>
</reference>
<evidence type="ECO:0000256" key="1">
    <source>
        <dbReference type="ARBA" id="ARBA00005878"/>
    </source>
</evidence>
<organism evidence="7 8">
    <name type="scientific">Eragrostis curvula</name>
    <name type="common">weeping love grass</name>
    <dbReference type="NCBI Taxonomy" id="38414"/>
    <lineage>
        <taxon>Eukaryota</taxon>
        <taxon>Viridiplantae</taxon>
        <taxon>Streptophyta</taxon>
        <taxon>Embryophyta</taxon>
        <taxon>Tracheophyta</taxon>
        <taxon>Spermatophyta</taxon>
        <taxon>Magnoliopsida</taxon>
        <taxon>Liliopsida</taxon>
        <taxon>Poales</taxon>
        <taxon>Poaceae</taxon>
        <taxon>PACMAD clade</taxon>
        <taxon>Chloridoideae</taxon>
        <taxon>Eragrostideae</taxon>
        <taxon>Eragrostidinae</taxon>
        <taxon>Eragrostis</taxon>
    </lineage>
</organism>
<feature type="binding site" evidence="5">
    <location>
        <position position="180"/>
    </location>
    <ligand>
        <name>S-adenosyl-L-methionine</name>
        <dbReference type="ChEBI" id="CHEBI:59789"/>
    </ligand>
</feature>
<dbReference type="InterPro" id="IPR010286">
    <property type="entry name" value="METTL16/RlmF"/>
</dbReference>
<comment type="caution">
    <text evidence="7">The sequence shown here is derived from an EMBL/GenBank/DDBJ whole genome shotgun (WGS) entry which is preliminary data.</text>
</comment>
<keyword evidence="3" id="KW-0808">Transferase</keyword>
<feature type="region of interest" description="Disordered" evidence="6">
    <location>
        <begin position="236"/>
        <end position="261"/>
    </location>
</feature>
<gene>
    <name evidence="7" type="ORF">EJB05_25429</name>
</gene>
<evidence type="ECO:0000256" key="6">
    <source>
        <dbReference type="SAM" id="MobiDB-lite"/>
    </source>
</evidence>
<sequence length="523" mass="57993">MGGGRKRRRRDGSEAPTIHPRNRYAAAAPDFAALAELYPSFRPFVSVSDRGRASIDFTDFAATRELTRVLLLHDHGVNWLVTLSRTAQPPLLPFPPFSKPFISLWYPYEKYADALYLKVFYHSLRVMHESLAIRWIPDGQLCPTVPNRSNYIHWIEDLLSSDLIPPISCSNGRVRGFDIGTGANCIYPLLGASLLGWSFVGSDVTDVALEWAKKNVESNRHLAELIEIRNANAVSSASESETNGKEAARDETLEPVDDPARSKPPILVGVVKESESFDFCMCNPPFFESIEEAGLNPRTSCGGTTEEMVCTGGELAFITHIIEDSVSLKNSFRWFTSMVGRKANLKSLISKIRESGASVVKTTEFVQGQTARWGLAWSFIAPRKTVLRSNTPAKTHHSFMLEGLRRGYGAFQVLKSTEAFFLASNLSCKTDSMSFSIDVTLSDDHNEAKMIHHDDSAGSLEDNSAKLQNSVKGASFCIMVFEQIPGTLLIKGSLLNKALSDTFVSLFSQLEDTLKMEFLNKAR</sequence>
<evidence type="ECO:0008006" key="9">
    <source>
        <dbReference type="Google" id="ProtNLM"/>
    </source>
</evidence>
<dbReference type="InterPro" id="IPR029063">
    <property type="entry name" value="SAM-dependent_MTases_sf"/>
</dbReference>
<accession>A0A5J9VDX0</accession>
<protein>
    <recommendedName>
        <fullName evidence="9">U6 small nuclear RNA (adenine-(43)-N(6))-methyltransferase</fullName>
    </recommendedName>
</protein>
<evidence type="ECO:0000256" key="2">
    <source>
        <dbReference type="ARBA" id="ARBA00022603"/>
    </source>
</evidence>
<feature type="compositionally biased region" description="Basic and acidic residues" evidence="6">
    <location>
        <begin position="242"/>
        <end position="252"/>
    </location>
</feature>
<dbReference type="GO" id="GO:0070475">
    <property type="term" value="P:rRNA base methylation"/>
    <property type="evidence" value="ECO:0007669"/>
    <property type="project" value="TreeGrafter"/>
</dbReference>
<proteinExistence type="inferred from homology"/>
<keyword evidence="4 5" id="KW-0949">S-adenosyl-L-methionine</keyword>
<feature type="binding site" evidence="5">
    <location>
        <position position="283"/>
    </location>
    <ligand>
        <name>S-adenosyl-L-methionine</name>
        <dbReference type="ChEBI" id="CHEBI:59789"/>
    </ligand>
</feature>
<evidence type="ECO:0000313" key="7">
    <source>
        <dbReference type="EMBL" id="TVU33604.1"/>
    </source>
</evidence>
<dbReference type="Proteomes" id="UP000324897">
    <property type="component" value="Chromosome 1"/>
</dbReference>
<evidence type="ECO:0000256" key="3">
    <source>
        <dbReference type="ARBA" id="ARBA00022679"/>
    </source>
</evidence>
<feature type="binding site" evidence="5">
    <location>
        <position position="148"/>
    </location>
    <ligand>
        <name>S-adenosyl-L-methionine</name>
        <dbReference type="ChEBI" id="CHEBI:59789"/>
    </ligand>
</feature>
<feature type="non-terminal residue" evidence="7">
    <location>
        <position position="1"/>
    </location>
</feature>
<dbReference type="OrthoDB" id="514248at2759"/>
<dbReference type="PANTHER" id="PTHR13393">
    <property type="entry name" value="SAM-DEPENDENT METHYLTRANSFERASE"/>
    <property type="match status" value="1"/>
</dbReference>
<dbReference type="EMBL" id="RWGY01000011">
    <property type="protein sequence ID" value="TVU33604.1"/>
    <property type="molecule type" value="Genomic_DNA"/>
</dbReference>
<dbReference type="GO" id="GO:0005634">
    <property type="term" value="C:nucleus"/>
    <property type="evidence" value="ECO:0007669"/>
    <property type="project" value="TreeGrafter"/>
</dbReference>
<evidence type="ECO:0000313" key="8">
    <source>
        <dbReference type="Proteomes" id="UP000324897"/>
    </source>
</evidence>
<dbReference type="InterPro" id="IPR017182">
    <property type="entry name" value="METTL16/PsiM"/>
</dbReference>
<name>A0A5J9VDX0_9POAL</name>
<dbReference type="SUPFAM" id="SSF53335">
    <property type="entry name" value="S-adenosyl-L-methionine-dependent methyltransferases"/>
    <property type="match status" value="1"/>
</dbReference>
<dbReference type="Gene3D" id="3.40.50.150">
    <property type="entry name" value="Vaccinia Virus protein VP39"/>
    <property type="match status" value="1"/>
</dbReference>
<evidence type="ECO:0000256" key="4">
    <source>
        <dbReference type="ARBA" id="ARBA00022691"/>
    </source>
</evidence>
<dbReference type="Gramene" id="TVU33604">
    <property type="protein sequence ID" value="TVU33604"/>
    <property type="gene ID" value="EJB05_25429"/>
</dbReference>